<reference evidence="2 3" key="1">
    <citation type="journal article" date="2011" name="Nat. Biotechnol.">
        <title>Comparative genomic analysis of the thermophilic biomass-degrading fungi Myceliophthora thermophila and Thielavia terrestris.</title>
        <authorList>
            <person name="Berka R.M."/>
            <person name="Grigoriev I.V."/>
            <person name="Otillar R."/>
            <person name="Salamov A."/>
            <person name="Grimwood J."/>
            <person name="Reid I."/>
            <person name="Ishmael N."/>
            <person name="John T."/>
            <person name="Darmond C."/>
            <person name="Moisan M.-C."/>
            <person name="Henrissat B."/>
            <person name="Coutinho P.M."/>
            <person name="Lombard V."/>
            <person name="Natvig D.O."/>
            <person name="Lindquist E."/>
            <person name="Schmutz J."/>
            <person name="Lucas S."/>
            <person name="Harris P."/>
            <person name="Powlowski J."/>
            <person name="Bellemare A."/>
            <person name="Taylor D."/>
            <person name="Butler G."/>
            <person name="de Vries R.P."/>
            <person name="Allijn I.E."/>
            <person name="van den Brink J."/>
            <person name="Ushinsky S."/>
            <person name="Storms R."/>
            <person name="Powell A.J."/>
            <person name="Paulsen I.T."/>
            <person name="Elbourne L.D.H."/>
            <person name="Baker S.E."/>
            <person name="Magnuson J."/>
            <person name="LaBoissiere S."/>
            <person name="Clutterbuck A.J."/>
            <person name="Martinez D."/>
            <person name="Wogulis M."/>
            <person name="de Leon A.L."/>
            <person name="Rey M.W."/>
            <person name="Tsang A."/>
        </authorList>
    </citation>
    <scope>NUCLEOTIDE SEQUENCE [LARGE SCALE GENOMIC DNA]</scope>
    <source>
        <strain evidence="3">ATCC 42464 / BCRC 31852 / DSM 1799</strain>
    </source>
</reference>
<dbReference type="GeneID" id="11512810"/>
<dbReference type="HOGENOM" id="CLU_1556344_0_0_1"/>
<keyword evidence="3" id="KW-1185">Reference proteome</keyword>
<name>G2Q5W2_THET4</name>
<evidence type="ECO:0000313" key="3">
    <source>
        <dbReference type="Proteomes" id="UP000007322"/>
    </source>
</evidence>
<dbReference type="KEGG" id="mtm:MYCTH_2122709"/>
<feature type="compositionally biased region" description="Basic and acidic residues" evidence="1">
    <location>
        <begin position="25"/>
        <end position="35"/>
    </location>
</feature>
<dbReference type="VEuPathDB" id="FungiDB:MYCTH_2122709"/>
<proteinExistence type="predicted"/>
<organism evidence="2 3">
    <name type="scientific">Thermothelomyces thermophilus (strain ATCC 42464 / BCRC 31852 / DSM 1799)</name>
    <name type="common">Sporotrichum thermophile</name>
    <dbReference type="NCBI Taxonomy" id="573729"/>
    <lineage>
        <taxon>Eukaryota</taxon>
        <taxon>Fungi</taxon>
        <taxon>Dikarya</taxon>
        <taxon>Ascomycota</taxon>
        <taxon>Pezizomycotina</taxon>
        <taxon>Sordariomycetes</taxon>
        <taxon>Sordariomycetidae</taxon>
        <taxon>Sordariales</taxon>
        <taxon>Chaetomiaceae</taxon>
        <taxon>Thermothelomyces</taxon>
    </lineage>
</organism>
<dbReference type="InParanoid" id="G2Q5W2"/>
<gene>
    <name evidence="2" type="ORF">MYCTH_2122709</name>
</gene>
<protein>
    <submittedName>
        <fullName evidence="2">Uncharacterized protein</fullName>
    </submittedName>
</protein>
<feature type="compositionally biased region" description="Basic and acidic residues" evidence="1">
    <location>
        <begin position="133"/>
        <end position="144"/>
    </location>
</feature>
<dbReference type="RefSeq" id="XP_003659083.1">
    <property type="nucleotide sequence ID" value="XM_003659035.1"/>
</dbReference>
<dbReference type="AlphaFoldDB" id="G2Q5W2"/>
<sequence length="172" mass="18954">MAQQIRTILSLDKIKQEEKPLLLRPRIDSTRRRTVPESGVGQHIGNEPRGEGWDIIKKADVPRRRNAGLHGNEVRPPCSSGEQDVMRWKCQTFPNKKFQTGLVGSAGPGAEQEAGAKADPTLPTAGQCVEAQPGREARGEERGAFRQLGRRQRCSERDDEQIGGSFGSMVVN</sequence>
<feature type="region of interest" description="Disordered" evidence="1">
    <location>
        <begin position="101"/>
        <end position="172"/>
    </location>
</feature>
<dbReference type="EMBL" id="CP003002">
    <property type="protein sequence ID" value="AEO53838.1"/>
    <property type="molecule type" value="Genomic_DNA"/>
</dbReference>
<dbReference type="Proteomes" id="UP000007322">
    <property type="component" value="Chromosome 1"/>
</dbReference>
<feature type="region of interest" description="Disordered" evidence="1">
    <location>
        <begin position="25"/>
        <end position="51"/>
    </location>
</feature>
<accession>G2Q5W2</accession>
<evidence type="ECO:0000256" key="1">
    <source>
        <dbReference type="SAM" id="MobiDB-lite"/>
    </source>
</evidence>
<evidence type="ECO:0000313" key="2">
    <source>
        <dbReference type="EMBL" id="AEO53838.1"/>
    </source>
</evidence>